<dbReference type="GO" id="GO:0034728">
    <property type="term" value="P:nucleosome organization"/>
    <property type="evidence" value="ECO:0007669"/>
    <property type="project" value="TreeGrafter"/>
</dbReference>
<dbReference type="InterPro" id="IPR056302">
    <property type="entry name" value="CHD1-2/Hrp3_HTH"/>
</dbReference>
<dbReference type="GO" id="GO:0003682">
    <property type="term" value="F:chromatin binding"/>
    <property type="evidence" value="ECO:0007669"/>
    <property type="project" value="TreeGrafter"/>
</dbReference>
<protein>
    <submittedName>
        <fullName evidence="7">Uncharacterized protein</fullName>
    </submittedName>
</protein>
<evidence type="ECO:0000259" key="6">
    <source>
        <dbReference type="Pfam" id="PF23588"/>
    </source>
</evidence>
<evidence type="ECO:0000256" key="3">
    <source>
        <dbReference type="ARBA" id="ARBA00023242"/>
    </source>
</evidence>
<reference evidence="7" key="1">
    <citation type="submission" date="2023-07" db="EMBL/GenBank/DDBJ databases">
        <title>Chromosome-level genome assembly of Artemia franciscana.</title>
        <authorList>
            <person name="Jo E."/>
        </authorList>
    </citation>
    <scope>NUCLEOTIDE SEQUENCE</scope>
    <source>
        <tissue evidence="7">Whole body</tissue>
    </source>
</reference>
<name>A0AA88H263_ARTSF</name>
<dbReference type="EMBL" id="JAVRJZ010000158">
    <property type="protein sequence ID" value="KAK2702833.1"/>
    <property type="molecule type" value="Genomic_DNA"/>
</dbReference>
<evidence type="ECO:0000256" key="2">
    <source>
        <dbReference type="ARBA" id="ARBA00023125"/>
    </source>
</evidence>
<evidence type="ECO:0000256" key="4">
    <source>
        <dbReference type="SAM" id="MobiDB-lite"/>
    </source>
</evidence>
<dbReference type="Proteomes" id="UP001187531">
    <property type="component" value="Unassembled WGS sequence"/>
</dbReference>
<feature type="non-terminal residue" evidence="7">
    <location>
        <position position="1"/>
    </location>
</feature>
<dbReference type="GO" id="GO:0000785">
    <property type="term" value="C:chromatin"/>
    <property type="evidence" value="ECO:0007669"/>
    <property type="project" value="TreeGrafter"/>
</dbReference>
<dbReference type="Gene3D" id="6.10.140.1440">
    <property type="match status" value="1"/>
</dbReference>
<dbReference type="PANTHER" id="PTHR45623">
    <property type="entry name" value="CHROMODOMAIN-HELICASE-DNA-BINDING PROTEIN 3-RELATED-RELATED"/>
    <property type="match status" value="1"/>
</dbReference>
<dbReference type="Pfam" id="PF23588">
    <property type="entry name" value="HTH_CHD1_Hrp3"/>
    <property type="match status" value="2"/>
</dbReference>
<dbReference type="InterPro" id="IPR040793">
    <property type="entry name" value="CDH1_2_SANT_HL1"/>
</dbReference>
<dbReference type="GO" id="GO:0016887">
    <property type="term" value="F:ATP hydrolysis activity"/>
    <property type="evidence" value="ECO:0007669"/>
    <property type="project" value="TreeGrafter"/>
</dbReference>
<keyword evidence="2" id="KW-0238">DNA-binding</keyword>
<feature type="region of interest" description="Disordered" evidence="4">
    <location>
        <begin position="1"/>
        <end position="22"/>
    </location>
</feature>
<evidence type="ECO:0000259" key="5">
    <source>
        <dbReference type="Pfam" id="PF18375"/>
    </source>
</evidence>
<proteinExistence type="predicted"/>
<feature type="domain" description="ATP-dependent helicase CHD1-2/hrp3 HTH" evidence="6">
    <location>
        <begin position="89"/>
        <end position="155"/>
    </location>
</feature>
<keyword evidence="8" id="KW-1185">Reference proteome</keyword>
<organism evidence="7 8">
    <name type="scientific">Artemia franciscana</name>
    <name type="common">Brine shrimp</name>
    <name type="synonym">Artemia sanfranciscana</name>
    <dbReference type="NCBI Taxonomy" id="6661"/>
    <lineage>
        <taxon>Eukaryota</taxon>
        <taxon>Metazoa</taxon>
        <taxon>Ecdysozoa</taxon>
        <taxon>Arthropoda</taxon>
        <taxon>Crustacea</taxon>
        <taxon>Branchiopoda</taxon>
        <taxon>Anostraca</taxon>
        <taxon>Artemiidae</taxon>
        <taxon>Artemia</taxon>
    </lineage>
</organism>
<dbReference type="PANTHER" id="PTHR45623:SF14">
    <property type="entry name" value="CHROMODOMAIN-HELICASE-DNA-BINDING PROTEIN 1"/>
    <property type="match status" value="1"/>
</dbReference>
<dbReference type="AlphaFoldDB" id="A0AA88H263"/>
<dbReference type="Pfam" id="PF18375">
    <property type="entry name" value="CDH1_2_SANT_HL1"/>
    <property type="match status" value="2"/>
</dbReference>
<gene>
    <name evidence="7" type="ORF">QYM36_018573</name>
</gene>
<evidence type="ECO:0000313" key="8">
    <source>
        <dbReference type="Proteomes" id="UP001187531"/>
    </source>
</evidence>
<dbReference type="GO" id="GO:0003677">
    <property type="term" value="F:DNA binding"/>
    <property type="evidence" value="ECO:0007669"/>
    <property type="project" value="UniProtKB-KW"/>
</dbReference>
<feature type="domain" description="ATP-dependent helicase CHD1-2/hrp3 HTH" evidence="6">
    <location>
        <begin position="368"/>
        <end position="446"/>
    </location>
</feature>
<dbReference type="GO" id="GO:0005634">
    <property type="term" value="C:nucleus"/>
    <property type="evidence" value="ECO:0007669"/>
    <property type="project" value="UniProtKB-SubCell"/>
</dbReference>
<dbReference type="GO" id="GO:0042393">
    <property type="term" value="F:histone binding"/>
    <property type="evidence" value="ECO:0007669"/>
    <property type="project" value="TreeGrafter"/>
</dbReference>
<dbReference type="Gene3D" id="1.10.10.60">
    <property type="entry name" value="Homeodomain-like"/>
    <property type="match status" value="2"/>
</dbReference>
<feature type="domain" description="CDH1/2 SANT-Helical linker 1" evidence="5">
    <location>
        <begin position="252"/>
        <end position="342"/>
    </location>
</feature>
<comment type="caution">
    <text evidence="7">The sequence shown here is derived from an EMBL/GenBank/DDBJ whole genome shotgun (WGS) entry which is preliminary data.</text>
</comment>
<dbReference type="GO" id="GO:0140658">
    <property type="term" value="F:ATP-dependent chromatin remodeler activity"/>
    <property type="evidence" value="ECO:0007669"/>
    <property type="project" value="TreeGrafter"/>
</dbReference>
<evidence type="ECO:0000256" key="1">
    <source>
        <dbReference type="ARBA" id="ARBA00004123"/>
    </source>
</evidence>
<comment type="subcellular location">
    <subcellularLocation>
        <location evidence="1">Nucleus</location>
    </subcellularLocation>
</comment>
<sequence>MADREEVEGGAAEPQQKKRRYNENIKGFNDSEIQKLIKSLRKFYDPIEMISKVAKDANLQNKNIDDLRKLAELILQRGKDVMEAHQDPCWGFWWTTEDDSNLLIGVYEHGFGPRSWMNISKDCSLGLESKINFQKIPLRDHLELRVKYLLNLMKKRELERIQASVDADEATQFEAANEASLVESQPKVESDGESEQESLSDDSRNVTNLPPVPIEEQLAGPSSSTFMDHLIPEEVEQEHEMADLSNAREKIKGFNNKEIQKLIKSLSKFSNPIERIDIVAQDAEIQEKNIDDLKRLGQLIIERAKEAMIIPLRRDQIPLKTDESGKVKQKEYREPLFQVAGVQRGAKSLFKYQQELELLAKFLPQNIEERKNWIMHGKTKIPDWNAHWTIKDDSKLLIGVYEHGLGSWSNIMLDRSLGLKWKISDVAMKKGYVERRVTYLLNLINEMEFEKMK</sequence>
<feature type="region of interest" description="Disordered" evidence="4">
    <location>
        <begin position="177"/>
        <end position="225"/>
    </location>
</feature>
<accession>A0AA88H263</accession>
<feature type="domain" description="CDH1/2 SANT-Helical linker 1" evidence="5">
    <location>
        <begin position="26"/>
        <end position="85"/>
    </location>
</feature>
<dbReference type="InterPro" id="IPR009057">
    <property type="entry name" value="Homeodomain-like_sf"/>
</dbReference>
<evidence type="ECO:0000313" key="7">
    <source>
        <dbReference type="EMBL" id="KAK2702833.1"/>
    </source>
</evidence>
<dbReference type="SUPFAM" id="SSF46689">
    <property type="entry name" value="Homeodomain-like"/>
    <property type="match status" value="1"/>
</dbReference>
<keyword evidence="3" id="KW-0539">Nucleus</keyword>
<feature type="compositionally biased region" description="Acidic residues" evidence="4">
    <location>
        <begin position="191"/>
        <end position="200"/>
    </location>
</feature>